<dbReference type="Gene3D" id="3.90.1720.10">
    <property type="entry name" value="endopeptidase domain like (from Nostoc punctiforme)"/>
    <property type="match status" value="1"/>
</dbReference>
<protein>
    <submittedName>
        <fullName evidence="8">NlpC/P60 family protein</fullName>
    </submittedName>
</protein>
<dbReference type="GO" id="GO:0006508">
    <property type="term" value="P:proteolysis"/>
    <property type="evidence" value="ECO:0007669"/>
    <property type="project" value="UniProtKB-KW"/>
</dbReference>
<feature type="domain" description="NlpC/P60" evidence="7">
    <location>
        <begin position="54"/>
        <end position="181"/>
    </location>
</feature>
<dbReference type="Pfam" id="PF00877">
    <property type="entry name" value="NLPC_P60"/>
    <property type="match status" value="1"/>
</dbReference>
<dbReference type="RefSeq" id="WP_163608069.1">
    <property type="nucleotide sequence ID" value="NZ_JAABOO010000003.1"/>
</dbReference>
<comment type="similarity">
    <text evidence="1">Belongs to the peptidase C40 family.</text>
</comment>
<keyword evidence="2" id="KW-0645">Protease</keyword>
<keyword evidence="6" id="KW-0732">Signal</keyword>
<evidence type="ECO:0000313" key="9">
    <source>
        <dbReference type="Proteomes" id="UP000468581"/>
    </source>
</evidence>
<evidence type="ECO:0000256" key="3">
    <source>
        <dbReference type="ARBA" id="ARBA00022801"/>
    </source>
</evidence>
<comment type="caution">
    <text evidence="8">The sequence shown here is derived from an EMBL/GenBank/DDBJ whole genome shotgun (WGS) entry which is preliminary data.</text>
</comment>
<feature type="signal peptide" evidence="6">
    <location>
        <begin position="1"/>
        <end position="18"/>
    </location>
</feature>
<accession>A0A6P0USJ2</accession>
<feature type="compositionally biased region" description="Basic residues" evidence="5">
    <location>
        <begin position="21"/>
        <end position="31"/>
    </location>
</feature>
<keyword evidence="4" id="KW-0788">Thiol protease</keyword>
<dbReference type="Proteomes" id="UP000468581">
    <property type="component" value="Unassembled WGS sequence"/>
</dbReference>
<proteinExistence type="inferred from homology"/>
<feature type="compositionally biased region" description="Acidic residues" evidence="5">
    <location>
        <begin position="41"/>
        <end position="51"/>
    </location>
</feature>
<evidence type="ECO:0000256" key="4">
    <source>
        <dbReference type="ARBA" id="ARBA00022807"/>
    </source>
</evidence>
<dbReference type="InterPro" id="IPR051202">
    <property type="entry name" value="Peptidase_C40"/>
</dbReference>
<dbReference type="EMBL" id="JAABOO010000003">
    <property type="protein sequence ID" value="NER14789.1"/>
    <property type="molecule type" value="Genomic_DNA"/>
</dbReference>
<keyword evidence="9" id="KW-1185">Reference proteome</keyword>
<dbReference type="GO" id="GO:0008234">
    <property type="term" value="F:cysteine-type peptidase activity"/>
    <property type="evidence" value="ECO:0007669"/>
    <property type="project" value="UniProtKB-KW"/>
</dbReference>
<evidence type="ECO:0000256" key="2">
    <source>
        <dbReference type="ARBA" id="ARBA00022670"/>
    </source>
</evidence>
<organism evidence="8 9">
    <name type="scientific">Leptobacterium flavescens</name>
    <dbReference type="NCBI Taxonomy" id="472055"/>
    <lineage>
        <taxon>Bacteria</taxon>
        <taxon>Pseudomonadati</taxon>
        <taxon>Bacteroidota</taxon>
        <taxon>Flavobacteriia</taxon>
        <taxon>Flavobacteriales</taxon>
        <taxon>Flavobacteriaceae</taxon>
        <taxon>Leptobacterium</taxon>
    </lineage>
</organism>
<dbReference type="PROSITE" id="PS51935">
    <property type="entry name" value="NLPC_P60"/>
    <property type="match status" value="1"/>
</dbReference>
<dbReference type="AlphaFoldDB" id="A0A6P0USJ2"/>
<feature type="region of interest" description="Disordered" evidence="5">
    <location>
        <begin position="21"/>
        <end position="51"/>
    </location>
</feature>
<dbReference type="InterPro" id="IPR038765">
    <property type="entry name" value="Papain-like_cys_pep_sf"/>
</dbReference>
<gene>
    <name evidence="8" type="ORF">GWK08_15135</name>
</gene>
<evidence type="ECO:0000256" key="5">
    <source>
        <dbReference type="SAM" id="MobiDB-lite"/>
    </source>
</evidence>
<name>A0A6P0USJ2_9FLAO</name>
<evidence type="ECO:0000259" key="7">
    <source>
        <dbReference type="PROSITE" id="PS51935"/>
    </source>
</evidence>
<dbReference type="SUPFAM" id="SSF54001">
    <property type="entry name" value="Cysteine proteinases"/>
    <property type="match status" value="1"/>
</dbReference>
<keyword evidence="3" id="KW-0378">Hydrolase</keyword>
<evidence type="ECO:0000256" key="1">
    <source>
        <dbReference type="ARBA" id="ARBA00007074"/>
    </source>
</evidence>
<dbReference type="PANTHER" id="PTHR47053">
    <property type="entry name" value="MUREIN DD-ENDOPEPTIDASE MEPH-RELATED"/>
    <property type="match status" value="1"/>
</dbReference>
<sequence length="181" mass="20269">MKKLALLIIILFAVPACKSSKKASNKDKPRKVVVAPAPEKEVEESNTGEDAEELEKADNIINTALAFRGTRYKYGGTTSKGMDCSGLIYVSFKEHSVPLQRTSYMMAKQGKQIKLKEVKKGDLLFFNTNKSRKRINHVGLVVTVDKQGIKFIHATTSRGVLISSLKEGYWNYAFIEARRIL</sequence>
<dbReference type="InterPro" id="IPR000064">
    <property type="entry name" value="NLP_P60_dom"/>
</dbReference>
<evidence type="ECO:0000313" key="8">
    <source>
        <dbReference type="EMBL" id="NER14789.1"/>
    </source>
</evidence>
<dbReference type="PANTHER" id="PTHR47053:SF1">
    <property type="entry name" value="MUREIN DD-ENDOPEPTIDASE MEPH-RELATED"/>
    <property type="match status" value="1"/>
</dbReference>
<feature type="chain" id="PRO_5026812944" evidence="6">
    <location>
        <begin position="19"/>
        <end position="181"/>
    </location>
</feature>
<evidence type="ECO:0000256" key="6">
    <source>
        <dbReference type="SAM" id="SignalP"/>
    </source>
</evidence>
<reference evidence="8 9" key="1">
    <citation type="submission" date="2020-01" db="EMBL/GenBank/DDBJ databases">
        <title>Leptobacterium flavescens.</title>
        <authorList>
            <person name="Wang G."/>
        </authorList>
    </citation>
    <scope>NUCLEOTIDE SEQUENCE [LARGE SCALE GENOMIC DNA]</scope>
    <source>
        <strain evidence="8 9">KCTC 22160</strain>
    </source>
</reference>